<feature type="domain" description="Peptidase S1" evidence="9">
    <location>
        <begin position="1"/>
        <end position="138"/>
    </location>
</feature>
<dbReference type="Proteomes" id="UP000015101">
    <property type="component" value="Unassembled WGS sequence"/>
</dbReference>
<dbReference type="PANTHER" id="PTHR24264:SF65">
    <property type="entry name" value="SRCR DOMAIN-CONTAINING PROTEIN"/>
    <property type="match status" value="1"/>
</dbReference>
<dbReference type="AlphaFoldDB" id="T1G1D8"/>
<dbReference type="RefSeq" id="XP_009012413.1">
    <property type="nucleotide sequence ID" value="XM_009014165.1"/>
</dbReference>
<dbReference type="EMBL" id="KB095959">
    <property type="protein sequence ID" value="ESO09320.1"/>
    <property type="molecule type" value="Genomic_DNA"/>
</dbReference>
<dbReference type="SMART" id="SM00020">
    <property type="entry name" value="Tryp_SPc"/>
    <property type="match status" value="1"/>
</dbReference>
<dbReference type="EnsemblMetazoa" id="HelroT73425">
    <property type="protein sequence ID" value="HelroP73425"/>
    <property type="gene ID" value="HelroG73425"/>
</dbReference>
<evidence type="ECO:0000256" key="6">
    <source>
        <dbReference type="ARBA" id="ARBA00022825"/>
    </source>
</evidence>
<dbReference type="CTD" id="20214886"/>
<keyword evidence="6" id="KW-0720">Serine protease</keyword>
<comment type="subcellular location">
    <subcellularLocation>
        <location evidence="1">Secreted</location>
    </subcellularLocation>
</comment>
<dbReference type="PROSITE" id="PS00135">
    <property type="entry name" value="TRYPSIN_SER"/>
    <property type="match status" value="1"/>
</dbReference>
<reference evidence="10 12" key="2">
    <citation type="journal article" date="2013" name="Nature">
        <title>Insights into bilaterian evolution from three spiralian genomes.</title>
        <authorList>
            <person name="Simakov O."/>
            <person name="Marletaz F."/>
            <person name="Cho S.J."/>
            <person name="Edsinger-Gonzales E."/>
            <person name="Havlak P."/>
            <person name="Hellsten U."/>
            <person name="Kuo D.H."/>
            <person name="Larsson T."/>
            <person name="Lv J."/>
            <person name="Arendt D."/>
            <person name="Savage R."/>
            <person name="Osoegawa K."/>
            <person name="de Jong P."/>
            <person name="Grimwood J."/>
            <person name="Chapman J.A."/>
            <person name="Shapiro H."/>
            <person name="Aerts A."/>
            <person name="Otillar R.P."/>
            <person name="Terry A.Y."/>
            <person name="Boore J.L."/>
            <person name="Grigoriev I.V."/>
            <person name="Lindberg D.R."/>
            <person name="Seaver E.C."/>
            <person name="Weisblat D.A."/>
            <person name="Putnam N.H."/>
            <person name="Rokhsar D.S."/>
        </authorList>
    </citation>
    <scope>NUCLEOTIDE SEQUENCE</scope>
</reference>
<dbReference type="InterPro" id="IPR001254">
    <property type="entry name" value="Trypsin_dom"/>
</dbReference>
<dbReference type="GeneID" id="20214886"/>
<dbReference type="InterPro" id="IPR009003">
    <property type="entry name" value="Peptidase_S1_PA"/>
</dbReference>
<evidence type="ECO:0000313" key="11">
    <source>
        <dbReference type="EnsemblMetazoa" id="HelroP73425"/>
    </source>
</evidence>
<name>T1G1D8_HELRO</name>
<evidence type="ECO:0000256" key="3">
    <source>
        <dbReference type="ARBA" id="ARBA00022670"/>
    </source>
</evidence>
<keyword evidence="2" id="KW-0964">Secreted</keyword>
<keyword evidence="7" id="KW-1015">Disulfide bond</keyword>
<proteinExistence type="predicted"/>
<dbReference type="InterPro" id="IPR033116">
    <property type="entry name" value="TRYPSIN_SER"/>
</dbReference>
<dbReference type="KEGG" id="hro:HELRODRAFT_73425"/>
<keyword evidence="5" id="KW-0378">Hydrolase</keyword>
<dbReference type="OrthoDB" id="6052809at2759"/>
<dbReference type="Gene3D" id="2.40.10.10">
    <property type="entry name" value="Trypsin-like serine proteases"/>
    <property type="match status" value="2"/>
</dbReference>
<dbReference type="FunFam" id="2.40.10.10:FF:000054">
    <property type="entry name" value="Complement C1r subcomponent"/>
    <property type="match status" value="1"/>
</dbReference>
<dbReference type="EMBL" id="AMQM01002935">
    <property type="status" value="NOT_ANNOTATED_CDS"/>
    <property type="molecule type" value="Genomic_DNA"/>
</dbReference>
<keyword evidence="12" id="KW-1185">Reference proteome</keyword>
<evidence type="ECO:0000256" key="1">
    <source>
        <dbReference type="ARBA" id="ARBA00004613"/>
    </source>
</evidence>
<dbReference type="PROSITE" id="PS50240">
    <property type="entry name" value="TRYPSIN_DOM"/>
    <property type="match status" value="1"/>
</dbReference>
<evidence type="ECO:0000256" key="4">
    <source>
        <dbReference type="ARBA" id="ARBA00022729"/>
    </source>
</evidence>
<dbReference type="InterPro" id="IPR050127">
    <property type="entry name" value="Serine_Proteases_S1"/>
</dbReference>
<evidence type="ECO:0000259" key="9">
    <source>
        <dbReference type="PROSITE" id="PS50240"/>
    </source>
</evidence>
<dbReference type="PANTHER" id="PTHR24264">
    <property type="entry name" value="TRYPSIN-RELATED"/>
    <property type="match status" value="1"/>
</dbReference>
<evidence type="ECO:0000313" key="10">
    <source>
        <dbReference type="EMBL" id="ESO09320.1"/>
    </source>
</evidence>
<evidence type="ECO:0000313" key="12">
    <source>
        <dbReference type="Proteomes" id="UP000015101"/>
    </source>
</evidence>
<evidence type="ECO:0000256" key="5">
    <source>
        <dbReference type="ARBA" id="ARBA00022801"/>
    </source>
</evidence>
<dbReference type="GO" id="GO:0005576">
    <property type="term" value="C:extracellular region"/>
    <property type="evidence" value="ECO:0007669"/>
    <property type="project" value="UniProtKB-SubCell"/>
</dbReference>
<reference evidence="12" key="1">
    <citation type="submission" date="2012-12" db="EMBL/GenBank/DDBJ databases">
        <authorList>
            <person name="Hellsten U."/>
            <person name="Grimwood J."/>
            <person name="Chapman J.A."/>
            <person name="Shapiro H."/>
            <person name="Aerts A."/>
            <person name="Otillar R.P."/>
            <person name="Terry A.Y."/>
            <person name="Boore J.L."/>
            <person name="Simakov O."/>
            <person name="Marletaz F."/>
            <person name="Cho S.-J."/>
            <person name="Edsinger-Gonzales E."/>
            <person name="Havlak P."/>
            <person name="Kuo D.-H."/>
            <person name="Larsson T."/>
            <person name="Lv J."/>
            <person name="Arendt D."/>
            <person name="Savage R."/>
            <person name="Osoegawa K."/>
            <person name="de Jong P."/>
            <person name="Lindberg D.R."/>
            <person name="Seaver E.C."/>
            <person name="Weisblat D.A."/>
            <person name="Putnam N.H."/>
            <person name="Grigoriev I.V."/>
            <person name="Rokhsar D.S."/>
        </authorList>
    </citation>
    <scope>NUCLEOTIDE SEQUENCE</scope>
</reference>
<dbReference type="Pfam" id="PF00089">
    <property type="entry name" value="Trypsin"/>
    <property type="match status" value="1"/>
</dbReference>
<keyword evidence="8" id="KW-0325">Glycoprotein</keyword>
<dbReference type="InterPro" id="IPR043504">
    <property type="entry name" value="Peptidase_S1_PA_chymotrypsin"/>
</dbReference>
<dbReference type="STRING" id="6412.T1G1D8"/>
<reference evidence="11" key="3">
    <citation type="submission" date="2015-06" db="UniProtKB">
        <authorList>
            <consortium name="EnsemblMetazoa"/>
        </authorList>
    </citation>
    <scope>IDENTIFICATION</scope>
</reference>
<dbReference type="eggNOG" id="KOG3627">
    <property type="taxonomic scope" value="Eukaryota"/>
</dbReference>
<organism evidence="11 12">
    <name type="scientific">Helobdella robusta</name>
    <name type="common">Californian leech</name>
    <dbReference type="NCBI Taxonomy" id="6412"/>
    <lineage>
        <taxon>Eukaryota</taxon>
        <taxon>Metazoa</taxon>
        <taxon>Spiralia</taxon>
        <taxon>Lophotrochozoa</taxon>
        <taxon>Annelida</taxon>
        <taxon>Clitellata</taxon>
        <taxon>Hirudinea</taxon>
        <taxon>Rhynchobdellida</taxon>
        <taxon>Glossiphoniidae</taxon>
        <taxon>Helobdella</taxon>
    </lineage>
</organism>
<dbReference type="OMA" id="MSSEECH"/>
<sequence>QFNSFIQPACLPSSSTPYDPKLPCEMAGWGRWQRDSKAKPDKLQSVRLPIMSSEECHHSFPSLNRYFLTNDSFCAGYNDREVGGCHGDSGGPFVCNINGWSVFASIIMHNYYNITRVQSPNILLRVASFVDWIEGVINNHE</sequence>
<dbReference type="InParanoid" id="T1G1D8"/>
<keyword evidence="4" id="KW-0732">Signal</keyword>
<evidence type="ECO:0000256" key="2">
    <source>
        <dbReference type="ARBA" id="ARBA00022525"/>
    </source>
</evidence>
<evidence type="ECO:0000256" key="8">
    <source>
        <dbReference type="ARBA" id="ARBA00023180"/>
    </source>
</evidence>
<accession>T1G1D8</accession>
<dbReference type="GO" id="GO:0006508">
    <property type="term" value="P:proteolysis"/>
    <property type="evidence" value="ECO:0007669"/>
    <property type="project" value="UniProtKB-KW"/>
</dbReference>
<dbReference type="GO" id="GO:0004252">
    <property type="term" value="F:serine-type endopeptidase activity"/>
    <property type="evidence" value="ECO:0007669"/>
    <property type="project" value="InterPro"/>
</dbReference>
<keyword evidence="3" id="KW-0645">Protease</keyword>
<dbReference type="HOGENOM" id="CLU_006842_13_2_1"/>
<gene>
    <name evidence="11" type="primary">20214886</name>
    <name evidence="10" type="ORF">HELRODRAFT_73425</name>
</gene>
<evidence type="ECO:0000256" key="7">
    <source>
        <dbReference type="ARBA" id="ARBA00023157"/>
    </source>
</evidence>
<dbReference type="SUPFAM" id="SSF50494">
    <property type="entry name" value="Trypsin-like serine proteases"/>
    <property type="match status" value="1"/>
</dbReference>
<protein>
    <recommendedName>
        <fullName evidence="9">Peptidase S1 domain-containing protein</fullName>
    </recommendedName>
</protein>